<gene>
    <name evidence="2" type="ORF">BFP71_04160</name>
</gene>
<feature type="transmembrane region" description="Helical" evidence="1">
    <location>
        <begin position="131"/>
        <end position="147"/>
    </location>
</feature>
<keyword evidence="1" id="KW-1133">Transmembrane helix</keyword>
<reference evidence="2 3" key="1">
    <citation type="submission" date="2016-08" db="EMBL/GenBank/DDBJ databases">
        <title>Draft genome of Fabibacter sp. strain SK-8.</title>
        <authorList>
            <person name="Wong S.-K."/>
            <person name="Hamasaki K."/>
            <person name="Yoshizawa S."/>
        </authorList>
    </citation>
    <scope>NUCLEOTIDE SEQUENCE [LARGE SCALE GENOMIC DNA]</scope>
    <source>
        <strain evidence="2 3">SK-8</strain>
    </source>
</reference>
<evidence type="ECO:0008006" key="4">
    <source>
        <dbReference type="Google" id="ProtNLM"/>
    </source>
</evidence>
<evidence type="ECO:0000313" key="3">
    <source>
        <dbReference type="Proteomes" id="UP000095552"/>
    </source>
</evidence>
<keyword evidence="1" id="KW-0472">Membrane</keyword>
<dbReference type="Proteomes" id="UP000095552">
    <property type="component" value="Unassembled WGS sequence"/>
</dbReference>
<comment type="caution">
    <text evidence="2">The sequence shown here is derived from an EMBL/GenBank/DDBJ whole genome shotgun (WGS) entry which is preliminary data.</text>
</comment>
<proteinExistence type="predicted"/>
<accession>A0A1E5T690</accession>
<feature type="transmembrane region" description="Helical" evidence="1">
    <location>
        <begin position="104"/>
        <end position="125"/>
    </location>
</feature>
<evidence type="ECO:0000256" key="1">
    <source>
        <dbReference type="SAM" id="Phobius"/>
    </source>
</evidence>
<dbReference type="STRING" id="1563681.BFP71_04160"/>
<dbReference type="EMBL" id="MDGQ01000003">
    <property type="protein sequence ID" value="OEK06858.1"/>
    <property type="molecule type" value="Genomic_DNA"/>
</dbReference>
<keyword evidence="3" id="KW-1185">Reference proteome</keyword>
<protein>
    <recommendedName>
        <fullName evidence="4">Prenyltransferase</fullName>
    </recommendedName>
</protein>
<name>A0A1E5T690_9BACT</name>
<feature type="transmembrane region" description="Helical" evidence="1">
    <location>
        <begin position="159"/>
        <end position="176"/>
    </location>
</feature>
<sequence>MLRPWLQNNEDLIESRYIEPWLNSQGFFMQKVVAIVQNLSLDIAIGAMISCLFIGAIFQVDINNHMLIGLGIAIWLIYTFDHLRDARLAKSRPVNPRHAFHYDYKLPLTVAAISLFIVGVINATFLPVKTIELGLILVLLSGLYFFYIYKSKRKASKEFFAAFVYTAGIFTAPLSLLDSVELTVWLLIGQFFLLACANLMIIPLYEIRIDEQDNVNSLVRYVGASKAEKIILFILGLNVLIVVYFFVTQNGFQQAQYVIIAMTLSLFVLLSKHVIFTKGQLYRIICDGIFFLPGLYFI</sequence>
<evidence type="ECO:0000313" key="2">
    <source>
        <dbReference type="EMBL" id="OEK06858.1"/>
    </source>
</evidence>
<feature type="transmembrane region" description="Helical" evidence="1">
    <location>
        <begin position="254"/>
        <end position="275"/>
    </location>
</feature>
<keyword evidence="1" id="KW-0812">Transmembrane</keyword>
<feature type="transmembrane region" description="Helical" evidence="1">
    <location>
        <begin position="182"/>
        <end position="205"/>
    </location>
</feature>
<feature type="transmembrane region" description="Helical" evidence="1">
    <location>
        <begin position="39"/>
        <end position="60"/>
    </location>
</feature>
<organism evidence="2 3">
    <name type="scientific">Roseivirga misakiensis</name>
    <dbReference type="NCBI Taxonomy" id="1563681"/>
    <lineage>
        <taxon>Bacteria</taxon>
        <taxon>Pseudomonadati</taxon>
        <taxon>Bacteroidota</taxon>
        <taxon>Cytophagia</taxon>
        <taxon>Cytophagales</taxon>
        <taxon>Roseivirgaceae</taxon>
        <taxon>Roseivirga</taxon>
    </lineage>
</organism>
<feature type="transmembrane region" description="Helical" evidence="1">
    <location>
        <begin position="230"/>
        <end position="248"/>
    </location>
</feature>
<feature type="transmembrane region" description="Helical" evidence="1">
    <location>
        <begin position="66"/>
        <end position="83"/>
    </location>
</feature>
<dbReference type="AlphaFoldDB" id="A0A1E5T690"/>